<comment type="caution">
    <text evidence="1">The sequence shown here is derived from an EMBL/GenBank/DDBJ whole genome shotgun (WGS) entry which is preliminary data.</text>
</comment>
<reference evidence="1" key="2">
    <citation type="submission" date="2023-04" db="EMBL/GenBank/DDBJ databases">
        <authorList>
            <person name="Bu L."/>
            <person name="Lu L."/>
            <person name="Laidemitt M.R."/>
            <person name="Zhang S.M."/>
            <person name="Mutuku M."/>
            <person name="Mkoji G."/>
            <person name="Steinauer M."/>
            <person name="Loker E.S."/>
        </authorList>
    </citation>
    <scope>NUCLEOTIDE SEQUENCE</scope>
    <source>
        <strain evidence="1">KasaAsao</strain>
        <tissue evidence="1">Whole Snail</tissue>
    </source>
</reference>
<proteinExistence type="predicted"/>
<gene>
    <name evidence="1" type="ORF">Bpfe_031044</name>
</gene>
<reference evidence="1" key="1">
    <citation type="journal article" date="2023" name="PLoS Negl. Trop. Dis.">
        <title>A genome sequence for Biomphalaria pfeifferi, the major vector snail for the human-infecting parasite Schistosoma mansoni.</title>
        <authorList>
            <person name="Bu L."/>
            <person name="Lu L."/>
            <person name="Laidemitt M.R."/>
            <person name="Zhang S.M."/>
            <person name="Mutuku M."/>
            <person name="Mkoji G."/>
            <person name="Steinauer M."/>
            <person name="Loker E.S."/>
        </authorList>
    </citation>
    <scope>NUCLEOTIDE SEQUENCE</scope>
    <source>
        <strain evidence="1">KasaAsao</strain>
    </source>
</reference>
<name>A0AAD8EUT4_BIOPF</name>
<evidence type="ECO:0000313" key="1">
    <source>
        <dbReference type="EMBL" id="KAK0039559.1"/>
    </source>
</evidence>
<dbReference type="AlphaFoldDB" id="A0AAD8EUT4"/>
<feature type="non-terminal residue" evidence="1">
    <location>
        <position position="1"/>
    </location>
</feature>
<protein>
    <submittedName>
        <fullName evidence="1">Uncharacterized protein</fullName>
    </submittedName>
</protein>
<accession>A0AAD8EUT4</accession>
<keyword evidence="2" id="KW-1185">Reference proteome</keyword>
<dbReference type="Proteomes" id="UP001233172">
    <property type="component" value="Unassembled WGS sequence"/>
</dbReference>
<evidence type="ECO:0000313" key="2">
    <source>
        <dbReference type="Proteomes" id="UP001233172"/>
    </source>
</evidence>
<sequence>LSNFPDPGFQSAEQSPPVCKPCRNTKRFVNRASDVQIRERLHIARIPSGLMMNKPRRAMLASSTKMLYFAANLPPTSEIKGYASPSMPF</sequence>
<dbReference type="EMBL" id="JASAOG010000440">
    <property type="protein sequence ID" value="KAK0039559.1"/>
    <property type="molecule type" value="Genomic_DNA"/>
</dbReference>
<organism evidence="1 2">
    <name type="scientific">Biomphalaria pfeifferi</name>
    <name type="common">Bloodfluke planorb</name>
    <name type="synonym">Freshwater snail</name>
    <dbReference type="NCBI Taxonomy" id="112525"/>
    <lineage>
        <taxon>Eukaryota</taxon>
        <taxon>Metazoa</taxon>
        <taxon>Spiralia</taxon>
        <taxon>Lophotrochozoa</taxon>
        <taxon>Mollusca</taxon>
        <taxon>Gastropoda</taxon>
        <taxon>Heterobranchia</taxon>
        <taxon>Euthyneura</taxon>
        <taxon>Panpulmonata</taxon>
        <taxon>Hygrophila</taxon>
        <taxon>Lymnaeoidea</taxon>
        <taxon>Planorbidae</taxon>
        <taxon>Biomphalaria</taxon>
    </lineage>
</organism>